<gene>
    <name evidence="2" type="ORF">AW11_02565</name>
</gene>
<organism evidence="2 3">
    <name type="scientific">Accumulibacter regalis</name>
    <dbReference type="NCBI Taxonomy" id="522306"/>
    <lineage>
        <taxon>Bacteria</taxon>
        <taxon>Pseudomonadati</taxon>
        <taxon>Pseudomonadota</taxon>
        <taxon>Betaproteobacteria</taxon>
        <taxon>Candidatus Accumulibacter</taxon>
    </lineage>
</organism>
<dbReference type="STRING" id="1454004.AW11_02565"/>
<evidence type="ECO:0000313" key="2">
    <source>
        <dbReference type="EMBL" id="EXI87436.1"/>
    </source>
</evidence>
<accession>A0A011PIU1</accession>
<feature type="compositionally biased region" description="Basic residues" evidence="1">
    <location>
        <begin position="208"/>
        <end position="225"/>
    </location>
</feature>
<name>A0A011PIU1_ACCRE</name>
<evidence type="ECO:0000256" key="1">
    <source>
        <dbReference type="SAM" id="MobiDB-lite"/>
    </source>
</evidence>
<dbReference type="Proteomes" id="UP000022141">
    <property type="component" value="Unassembled WGS sequence"/>
</dbReference>
<keyword evidence="3" id="KW-1185">Reference proteome</keyword>
<feature type="region of interest" description="Disordered" evidence="1">
    <location>
        <begin position="188"/>
        <end position="251"/>
    </location>
</feature>
<feature type="compositionally biased region" description="Polar residues" evidence="1">
    <location>
        <begin position="241"/>
        <end position="251"/>
    </location>
</feature>
<reference evidence="2" key="1">
    <citation type="submission" date="2014-02" db="EMBL/GenBank/DDBJ databases">
        <title>Expanding our view of genomic diversity in Candidatus Accumulibacter clades.</title>
        <authorList>
            <person name="Skennerton C.T."/>
            <person name="Barr J.J."/>
            <person name="Slater F.R."/>
            <person name="Bond P.L."/>
            <person name="Tyson G.W."/>
        </authorList>
    </citation>
    <scope>NUCLEOTIDE SEQUENCE [LARGE SCALE GENOMIC DNA]</scope>
</reference>
<sequence length="251" mass="28270">MRSSDSFRVHQRAAAKACGQLRLLRLERGVASRAVLTYSDGYGWERCESEGSSLLGGMIRRKTRRLRSLPATCSPQGKASQMRSLHGRAARSLRPNAQRATSFVWRDAASCWQTQGVSERQDTSSAEDHARSHRRWHPHRHLWLHEQTTASQCSRRVASTTRHLCGRAPRGDQRLACAPPHGRLCARRVRSGRGLRHPEETASASIPVRRRLSGPLPHRRKRPSRLRTGSESPDRQEDIETASQAGNRARS</sequence>
<comment type="caution">
    <text evidence="2">The sequence shown here is derived from an EMBL/GenBank/DDBJ whole genome shotgun (WGS) entry which is preliminary data.</text>
</comment>
<protein>
    <submittedName>
        <fullName evidence="2">Uncharacterized protein</fullName>
    </submittedName>
</protein>
<proteinExistence type="predicted"/>
<dbReference type="EMBL" id="JEMY01000034">
    <property type="protein sequence ID" value="EXI87436.1"/>
    <property type="molecule type" value="Genomic_DNA"/>
</dbReference>
<evidence type="ECO:0000313" key="3">
    <source>
        <dbReference type="Proteomes" id="UP000022141"/>
    </source>
</evidence>
<dbReference type="AlphaFoldDB" id="A0A011PIU1"/>